<feature type="domain" description="Ionotropic glutamate receptor C-terminal" evidence="9">
    <location>
        <begin position="204"/>
        <end position="542"/>
    </location>
</feature>
<feature type="transmembrane region" description="Helical" evidence="8">
    <location>
        <begin position="378"/>
        <end position="399"/>
    </location>
</feature>
<dbReference type="Gene3D" id="1.10.287.70">
    <property type="match status" value="1"/>
</dbReference>
<dbReference type="OrthoDB" id="9997229at2759"/>
<feature type="transmembrane region" description="Helical" evidence="8">
    <location>
        <begin position="566"/>
        <end position="585"/>
    </location>
</feature>
<comment type="subcellular location">
    <subcellularLocation>
        <location evidence="1">Cell membrane</location>
        <topology evidence="1">Multi-pass membrane protein</topology>
    </subcellularLocation>
</comment>
<comment type="caution">
    <text evidence="10">The sequence shown here is derived from an EMBL/GenBank/DDBJ whole genome shotgun (WGS) entry which is preliminary data.</text>
</comment>
<organism evidence="10 11">
    <name type="scientific">Mytilus edulis</name>
    <name type="common">Blue mussel</name>
    <dbReference type="NCBI Taxonomy" id="6550"/>
    <lineage>
        <taxon>Eukaryota</taxon>
        <taxon>Metazoa</taxon>
        <taxon>Spiralia</taxon>
        <taxon>Lophotrochozoa</taxon>
        <taxon>Mollusca</taxon>
        <taxon>Bivalvia</taxon>
        <taxon>Autobranchia</taxon>
        <taxon>Pteriomorphia</taxon>
        <taxon>Mytilida</taxon>
        <taxon>Mytiloidea</taxon>
        <taxon>Mytilidae</taxon>
        <taxon>Mytilinae</taxon>
        <taxon>Mytilus</taxon>
    </lineage>
</organism>
<dbReference type="EMBL" id="CAJPWZ010001515">
    <property type="protein sequence ID" value="CAG2217229.1"/>
    <property type="molecule type" value="Genomic_DNA"/>
</dbReference>
<dbReference type="InterPro" id="IPR001320">
    <property type="entry name" value="Iontro_rcpt_C"/>
</dbReference>
<feature type="transmembrane region" description="Helical" evidence="8">
    <location>
        <begin position="298"/>
        <end position="317"/>
    </location>
</feature>
<dbReference type="PANTHER" id="PTHR42643">
    <property type="entry name" value="IONOTROPIC RECEPTOR 20A-RELATED"/>
    <property type="match status" value="1"/>
</dbReference>
<dbReference type="SUPFAM" id="SSF53850">
    <property type="entry name" value="Periplasmic binding protein-like II"/>
    <property type="match status" value="1"/>
</dbReference>
<evidence type="ECO:0000256" key="3">
    <source>
        <dbReference type="ARBA" id="ARBA00022692"/>
    </source>
</evidence>
<dbReference type="InterPro" id="IPR052192">
    <property type="entry name" value="Insect_Ionotropic_Sensory_Rcpt"/>
</dbReference>
<protein>
    <submittedName>
        <fullName evidence="10">GRIN</fullName>
    </submittedName>
</protein>
<dbReference type="Gene3D" id="3.40.190.10">
    <property type="entry name" value="Periplasmic binding protein-like II"/>
    <property type="match status" value="2"/>
</dbReference>
<keyword evidence="7" id="KW-0325">Glycoprotein</keyword>
<evidence type="ECO:0000256" key="6">
    <source>
        <dbReference type="ARBA" id="ARBA00023170"/>
    </source>
</evidence>
<dbReference type="GO" id="GO:0050906">
    <property type="term" value="P:detection of stimulus involved in sensory perception"/>
    <property type="evidence" value="ECO:0007669"/>
    <property type="project" value="UniProtKB-ARBA"/>
</dbReference>
<evidence type="ECO:0000313" key="10">
    <source>
        <dbReference type="EMBL" id="CAG2217229.1"/>
    </source>
</evidence>
<keyword evidence="6" id="KW-0675">Receptor</keyword>
<dbReference type="GO" id="GO:0015276">
    <property type="term" value="F:ligand-gated monoatomic ion channel activity"/>
    <property type="evidence" value="ECO:0007669"/>
    <property type="project" value="InterPro"/>
</dbReference>
<keyword evidence="4 8" id="KW-1133">Transmembrane helix</keyword>
<keyword evidence="3 8" id="KW-0812">Transmembrane</keyword>
<dbReference type="Pfam" id="PF00060">
    <property type="entry name" value="Lig_chan"/>
    <property type="match status" value="1"/>
</dbReference>
<keyword evidence="5 8" id="KW-0472">Membrane</keyword>
<evidence type="ECO:0000256" key="7">
    <source>
        <dbReference type="ARBA" id="ARBA00023180"/>
    </source>
</evidence>
<evidence type="ECO:0000256" key="4">
    <source>
        <dbReference type="ARBA" id="ARBA00022989"/>
    </source>
</evidence>
<gene>
    <name evidence="10" type="ORF">MEDL_30922</name>
</gene>
<dbReference type="AlphaFoldDB" id="A0A8S3SJY2"/>
<dbReference type="SMART" id="SM00079">
    <property type="entry name" value="PBPe"/>
    <property type="match status" value="1"/>
</dbReference>
<accession>A0A8S3SJY2</accession>
<evidence type="ECO:0000256" key="1">
    <source>
        <dbReference type="ARBA" id="ARBA00004651"/>
    </source>
</evidence>
<evidence type="ECO:0000259" key="9">
    <source>
        <dbReference type="SMART" id="SM00079"/>
    </source>
</evidence>
<reference evidence="10" key="1">
    <citation type="submission" date="2021-03" db="EMBL/GenBank/DDBJ databases">
        <authorList>
            <person name="Bekaert M."/>
        </authorList>
    </citation>
    <scope>NUCLEOTIDE SEQUENCE</scope>
</reference>
<keyword evidence="2" id="KW-1003">Cell membrane</keyword>
<evidence type="ECO:0000256" key="2">
    <source>
        <dbReference type="ARBA" id="ARBA00022475"/>
    </source>
</evidence>
<keyword evidence="11" id="KW-1185">Reference proteome</keyword>
<evidence type="ECO:0000313" key="11">
    <source>
        <dbReference type="Proteomes" id="UP000683360"/>
    </source>
</evidence>
<dbReference type="Proteomes" id="UP000683360">
    <property type="component" value="Unassembled WGS sequence"/>
</dbReference>
<evidence type="ECO:0000256" key="5">
    <source>
        <dbReference type="ARBA" id="ARBA00023136"/>
    </source>
</evidence>
<dbReference type="PANTHER" id="PTHR42643:SF24">
    <property type="entry name" value="IONOTROPIC RECEPTOR 60A"/>
    <property type="match status" value="1"/>
</dbReference>
<sequence length="621" mass="70922">MCKITTSTKCVLPRGNYLFREPVIQDVTGVAVSLMSVIVYLKWSSVCIIHDNETDYQATLLHQMLSAAGIFGNVQRMEQMTSQKIDELMSEKTATNDDTILNCTLLCSLKACQNYLAKPFEYGRKHVVRSSLIHNSRWLLGIVDNGDISVLETNYSTVLDNVAVIQYNTSVLNKPHHHSNTMDFRDTKDCDWFPIKTLTWEKEKRGWSTVGYLQHSGSLLTLKEIFPNSKMGFNKRKFLVGTLPDIDLVAAPVAVQISRENVVDFTIPYYYDSPAILLKKPDQNAKKWRTLIDPLSEYVILCIFIFLPVISLFLFFFEKCTPYYRRIENRDEVRGLHHFSDSLWYVYGALLTQGNYTFNKGGEHMAGSSSGRTLLSCWWIFCIIMMATYSGNLVAFLTVTKEKLPFSNIAGLVEQGSYKWGTLEGTVFETIFKTSTQPDNVKFWNGVFAYNKTNPSILSADPNVQIRLVMEGNYAYVGDRTPTELAMANNCHLAMVLSDLLTMQFAIALPNKSPLTKIFSDEMNAIFENGLLQKWKLEHWPKHGICDNIPRKESTPITLIDIHSSFYVVAIGVFIASSFLICECFKWRYQRKRLMQDKGKQTSHETDIVRMKSSLEDSMIY</sequence>
<evidence type="ECO:0000256" key="8">
    <source>
        <dbReference type="SAM" id="Phobius"/>
    </source>
</evidence>
<dbReference type="GO" id="GO:0005886">
    <property type="term" value="C:plasma membrane"/>
    <property type="evidence" value="ECO:0007669"/>
    <property type="project" value="UniProtKB-SubCell"/>
</dbReference>
<proteinExistence type="predicted"/>
<name>A0A8S3SJY2_MYTED</name>